<evidence type="ECO:0000256" key="1">
    <source>
        <dbReference type="SAM" id="MobiDB-lite"/>
    </source>
</evidence>
<protein>
    <recommendedName>
        <fullName evidence="3">VWFA domain-containing protein</fullName>
    </recommendedName>
</protein>
<gene>
    <name evidence="4" type="ORF">QBC35DRAFT_499788</name>
</gene>
<keyword evidence="5" id="KW-1185">Reference proteome</keyword>
<evidence type="ECO:0000313" key="5">
    <source>
        <dbReference type="Proteomes" id="UP001302126"/>
    </source>
</evidence>
<feature type="signal peptide" evidence="2">
    <location>
        <begin position="1"/>
        <end position="19"/>
    </location>
</feature>
<name>A0AAN6WVG9_9PEZI</name>
<sequence>MRFSIATAVAFALVGGGTADPVPGVSPAEVVRAVDAGKSFDIDKLVQTSPILPKPEIVLLIDVTGSMAGTIENIKTNLKSVIETVTTDQPAAKFAVVSFGDLADPNGFTVHQDLTSNVGALQTAVDNLKAEAGGDTAEDWIYALHKVATGSVSFSDDSTSSRIVVLVGDATSHDPSGGISLGQAIDDVTKAKIRVIGVDVGGLDSDGKAHEVTSATGGIIIGSDAKDVSAAIVSGLKALDVTIKPSIVSCDDGLSLHFSPSDKTVNSGSSATFLENVKVASSATKGASLTCTVEFLVDGVPGGPTFVQKVIVQVNNPDSCFTCDPHPGKNKCHITTSCTPTPYGTMCLTRPGLKADGADDDDTSVQWRLNWNVPGHEHRIAVKPGTSSNTLCSFEHVGNDICKEVSVAKCKPVALNDLGQHGNGQNENGNQNMNEDQKVMGNGDL</sequence>
<dbReference type="PROSITE" id="PS50234">
    <property type="entry name" value="VWFA"/>
    <property type="match status" value="1"/>
</dbReference>
<organism evidence="4 5">
    <name type="scientific">Podospora australis</name>
    <dbReference type="NCBI Taxonomy" id="1536484"/>
    <lineage>
        <taxon>Eukaryota</taxon>
        <taxon>Fungi</taxon>
        <taxon>Dikarya</taxon>
        <taxon>Ascomycota</taxon>
        <taxon>Pezizomycotina</taxon>
        <taxon>Sordariomycetes</taxon>
        <taxon>Sordariomycetidae</taxon>
        <taxon>Sordariales</taxon>
        <taxon>Podosporaceae</taxon>
        <taxon>Podospora</taxon>
    </lineage>
</organism>
<dbReference type="SUPFAM" id="SSF53300">
    <property type="entry name" value="vWA-like"/>
    <property type="match status" value="1"/>
</dbReference>
<feature type="chain" id="PRO_5042923174" description="VWFA domain-containing protein" evidence="2">
    <location>
        <begin position="20"/>
        <end position="445"/>
    </location>
</feature>
<proteinExistence type="predicted"/>
<accession>A0AAN6WVG9</accession>
<reference evidence="4" key="2">
    <citation type="submission" date="2023-05" db="EMBL/GenBank/DDBJ databases">
        <authorList>
            <consortium name="Lawrence Berkeley National Laboratory"/>
            <person name="Steindorff A."/>
            <person name="Hensen N."/>
            <person name="Bonometti L."/>
            <person name="Westerberg I."/>
            <person name="Brannstrom I.O."/>
            <person name="Guillou S."/>
            <person name="Cros-Aarteil S."/>
            <person name="Calhoun S."/>
            <person name="Haridas S."/>
            <person name="Kuo A."/>
            <person name="Mondo S."/>
            <person name="Pangilinan J."/>
            <person name="Riley R."/>
            <person name="Labutti K."/>
            <person name="Andreopoulos B."/>
            <person name="Lipzen A."/>
            <person name="Chen C."/>
            <person name="Yanf M."/>
            <person name="Daum C."/>
            <person name="Ng V."/>
            <person name="Clum A."/>
            <person name="Ohm R."/>
            <person name="Martin F."/>
            <person name="Silar P."/>
            <person name="Natvig D."/>
            <person name="Lalanne C."/>
            <person name="Gautier V."/>
            <person name="Ament-Velasquez S.L."/>
            <person name="Kruys A."/>
            <person name="Hutchinson M.I."/>
            <person name="Powell A.J."/>
            <person name="Barry K."/>
            <person name="Miller A.N."/>
            <person name="Grigoriev I.V."/>
            <person name="Debuchy R."/>
            <person name="Gladieux P."/>
            <person name="Thoren M.H."/>
            <person name="Johannesson H."/>
        </authorList>
    </citation>
    <scope>NUCLEOTIDE SEQUENCE</scope>
    <source>
        <strain evidence="4">PSN309</strain>
    </source>
</reference>
<feature type="domain" description="VWFA" evidence="3">
    <location>
        <begin position="56"/>
        <end position="236"/>
    </location>
</feature>
<dbReference type="SMART" id="SM00327">
    <property type="entry name" value="VWA"/>
    <property type="match status" value="1"/>
</dbReference>
<evidence type="ECO:0000313" key="4">
    <source>
        <dbReference type="EMBL" id="KAK4186987.1"/>
    </source>
</evidence>
<dbReference type="AlphaFoldDB" id="A0AAN6WVG9"/>
<dbReference type="EMBL" id="MU864411">
    <property type="protein sequence ID" value="KAK4186987.1"/>
    <property type="molecule type" value="Genomic_DNA"/>
</dbReference>
<evidence type="ECO:0000259" key="3">
    <source>
        <dbReference type="PROSITE" id="PS50234"/>
    </source>
</evidence>
<dbReference type="Pfam" id="PF00092">
    <property type="entry name" value="VWA"/>
    <property type="match status" value="1"/>
</dbReference>
<dbReference type="InterPro" id="IPR036465">
    <property type="entry name" value="vWFA_dom_sf"/>
</dbReference>
<dbReference type="Proteomes" id="UP001302126">
    <property type="component" value="Unassembled WGS sequence"/>
</dbReference>
<evidence type="ECO:0000256" key="2">
    <source>
        <dbReference type="SAM" id="SignalP"/>
    </source>
</evidence>
<dbReference type="Gene3D" id="3.40.50.410">
    <property type="entry name" value="von Willebrand factor, type A domain"/>
    <property type="match status" value="1"/>
</dbReference>
<keyword evidence="2" id="KW-0732">Signal</keyword>
<dbReference type="CDD" id="cd00198">
    <property type="entry name" value="vWFA"/>
    <property type="match status" value="1"/>
</dbReference>
<dbReference type="PANTHER" id="PTHR47824:SF3">
    <property type="entry name" value="UBIQUITIN-LIKE DOMAIN-CONTAINING PROTEIN"/>
    <property type="match status" value="1"/>
</dbReference>
<feature type="region of interest" description="Disordered" evidence="1">
    <location>
        <begin position="420"/>
        <end position="445"/>
    </location>
</feature>
<comment type="caution">
    <text evidence="4">The sequence shown here is derived from an EMBL/GenBank/DDBJ whole genome shotgun (WGS) entry which is preliminary data.</text>
</comment>
<reference evidence="4" key="1">
    <citation type="journal article" date="2023" name="Mol. Phylogenet. Evol.">
        <title>Genome-scale phylogeny and comparative genomics of the fungal order Sordariales.</title>
        <authorList>
            <person name="Hensen N."/>
            <person name="Bonometti L."/>
            <person name="Westerberg I."/>
            <person name="Brannstrom I.O."/>
            <person name="Guillou S."/>
            <person name="Cros-Aarteil S."/>
            <person name="Calhoun S."/>
            <person name="Haridas S."/>
            <person name="Kuo A."/>
            <person name="Mondo S."/>
            <person name="Pangilinan J."/>
            <person name="Riley R."/>
            <person name="LaButti K."/>
            <person name="Andreopoulos B."/>
            <person name="Lipzen A."/>
            <person name="Chen C."/>
            <person name="Yan M."/>
            <person name="Daum C."/>
            <person name="Ng V."/>
            <person name="Clum A."/>
            <person name="Steindorff A."/>
            <person name="Ohm R.A."/>
            <person name="Martin F."/>
            <person name="Silar P."/>
            <person name="Natvig D.O."/>
            <person name="Lalanne C."/>
            <person name="Gautier V."/>
            <person name="Ament-Velasquez S.L."/>
            <person name="Kruys A."/>
            <person name="Hutchinson M.I."/>
            <person name="Powell A.J."/>
            <person name="Barry K."/>
            <person name="Miller A.N."/>
            <person name="Grigoriev I.V."/>
            <person name="Debuchy R."/>
            <person name="Gladieux P."/>
            <person name="Hiltunen Thoren M."/>
            <person name="Johannesson H."/>
        </authorList>
    </citation>
    <scope>NUCLEOTIDE SEQUENCE</scope>
    <source>
        <strain evidence="4">PSN309</strain>
    </source>
</reference>
<dbReference type="PANTHER" id="PTHR47824">
    <property type="entry name" value="UBIQUITIN-LIKE DOMAIN-CONTAINING PROTEIN"/>
    <property type="match status" value="1"/>
</dbReference>
<dbReference type="InterPro" id="IPR002035">
    <property type="entry name" value="VWF_A"/>
</dbReference>
<feature type="compositionally biased region" description="Low complexity" evidence="1">
    <location>
        <begin position="420"/>
        <end position="434"/>
    </location>
</feature>